<dbReference type="PANTHER" id="PTHR20959:SF1">
    <property type="entry name" value="TRANSPORT AND GOLGI ORGANIZATION PROTEIN 6 HOMOLOG"/>
    <property type="match status" value="1"/>
</dbReference>
<accession>A0AAN8JMN3</accession>
<evidence type="ECO:0000313" key="2">
    <source>
        <dbReference type="EMBL" id="KAK6178175.1"/>
    </source>
</evidence>
<gene>
    <name evidence="2" type="ORF">SNE40_012985</name>
</gene>
<evidence type="ECO:0000259" key="1">
    <source>
        <dbReference type="Pfam" id="PF23565"/>
    </source>
</evidence>
<organism evidence="2 3">
    <name type="scientific">Patella caerulea</name>
    <name type="common">Rayed Mediterranean limpet</name>
    <dbReference type="NCBI Taxonomy" id="87958"/>
    <lineage>
        <taxon>Eukaryota</taxon>
        <taxon>Metazoa</taxon>
        <taxon>Spiralia</taxon>
        <taxon>Lophotrochozoa</taxon>
        <taxon>Mollusca</taxon>
        <taxon>Gastropoda</taxon>
        <taxon>Patellogastropoda</taxon>
        <taxon>Patelloidea</taxon>
        <taxon>Patellidae</taxon>
        <taxon>Patella</taxon>
    </lineage>
</organism>
<evidence type="ECO:0000313" key="3">
    <source>
        <dbReference type="Proteomes" id="UP001347796"/>
    </source>
</evidence>
<feature type="domain" description="TANGO6 HEAT repeat" evidence="1">
    <location>
        <begin position="5"/>
        <end position="121"/>
    </location>
</feature>
<reference evidence="2 3" key="1">
    <citation type="submission" date="2024-01" db="EMBL/GenBank/DDBJ databases">
        <title>The genome of the rayed Mediterranean limpet Patella caerulea (Linnaeus, 1758).</title>
        <authorList>
            <person name="Anh-Thu Weber A."/>
            <person name="Halstead-Nussloch G."/>
        </authorList>
    </citation>
    <scope>NUCLEOTIDE SEQUENCE [LARGE SCALE GENOMIC DNA]</scope>
    <source>
        <strain evidence="2">AATW-2023a</strain>
        <tissue evidence="2">Whole specimen</tissue>
    </source>
</reference>
<dbReference type="Pfam" id="PF23565">
    <property type="entry name" value="ARM_TANGO6"/>
    <property type="match status" value="1"/>
</dbReference>
<proteinExistence type="predicted"/>
<dbReference type="AlphaFoldDB" id="A0AAN8JMN3"/>
<dbReference type="InterPro" id="IPR039600">
    <property type="entry name" value="TANGO6/Rtp1"/>
</dbReference>
<dbReference type="EMBL" id="JAZGQO010000009">
    <property type="protein sequence ID" value="KAK6178175.1"/>
    <property type="molecule type" value="Genomic_DNA"/>
</dbReference>
<comment type="caution">
    <text evidence="2">The sequence shown here is derived from an EMBL/GenBank/DDBJ whole genome shotgun (WGS) entry which is preliminary data.</text>
</comment>
<dbReference type="Proteomes" id="UP001347796">
    <property type="component" value="Unassembled WGS sequence"/>
</dbReference>
<dbReference type="GO" id="GO:0009306">
    <property type="term" value="P:protein secretion"/>
    <property type="evidence" value="ECO:0007669"/>
    <property type="project" value="TreeGrafter"/>
</dbReference>
<dbReference type="PANTHER" id="PTHR20959">
    <property type="entry name" value="TRANSPORT AND GOLGI ORGANIZATION PROTEIN 6 FAMILY MEMBER"/>
    <property type="match status" value="1"/>
</dbReference>
<protein>
    <recommendedName>
        <fullName evidence="1">TANGO6 HEAT repeat domain-containing protein</fullName>
    </recommendedName>
</protein>
<name>A0AAN8JMN3_PATCE</name>
<keyword evidence="3" id="KW-1185">Reference proteome</keyword>
<sequence length="123" mass="13660">MSSCQRHILVSEDELEKCVQNLRKIFVCGAEPMSPLTSVLGDIVQPLFSVLCLCYNGCANLRTYVHELLVTYFKNSNKSEALESLVGLVCDHSNNTTKQLCDNIIFEAGDLGGVQIIYQSNKQ</sequence>
<dbReference type="InterPro" id="IPR057407">
    <property type="entry name" value="HEAT_TANGO6"/>
</dbReference>